<dbReference type="RefSeq" id="WP_004601381.1">
    <property type="nucleotide sequence ID" value="NZ_HF541868.1"/>
</dbReference>
<dbReference type="InterPro" id="IPR036038">
    <property type="entry name" value="Aminotransferase-like"/>
</dbReference>
<dbReference type="STRING" id="29321.AAV33_03450"/>
<dbReference type="InterPro" id="IPR001544">
    <property type="entry name" value="Aminotrans_IV"/>
</dbReference>
<dbReference type="Pfam" id="PF01063">
    <property type="entry name" value="Aminotran_4"/>
    <property type="match status" value="1"/>
</dbReference>
<dbReference type="PANTHER" id="PTHR42743">
    <property type="entry name" value="AMINO-ACID AMINOTRANSFERASE"/>
    <property type="match status" value="1"/>
</dbReference>
<dbReference type="eggNOG" id="COG0115">
    <property type="taxonomic scope" value="Bacteria"/>
</dbReference>
<reference evidence="2 5" key="1">
    <citation type="journal article" date="2012" name="J. Bacteriol.">
        <title>Draft Genome Sequence of Turicella otitidis ATCC 51513, Isolated from Middle Ear Fluid from a Child with Otitis Media.</title>
        <authorList>
            <person name="Brinkrolf K."/>
            <person name="Schneider J."/>
            <person name="Knecht M."/>
            <person name="Ruckert C."/>
            <person name="Tauch A."/>
        </authorList>
    </citation>
    <scope>NUCLEOTIDE SEQUENCE [LARGE SCALE GENOMIC DNA]</scope>
    <source>
        <strain evidence="2 5">ATCC 51513</strain>
    </source>
</reference>
<dbReference type="GO" id="GO:0005829">
    <property type="term" value="C:cytosol"/>
    <property type="evidence" value="ECO:0007669"/>
    <property type="project" value="TreeGrafter"/>
</dbReference>
<dbReference type="GO" id="GO:0046394">
    <property type="term" value="P:carboxylic acid biosynthetic process"/>
    <property type="evidence" value="ECO:0007669"/>
    <property type="project" value="UniProtKB-ARBA"/>
</dbReference>
<dbReference type="Proteomes" id="UP000006078">
    <property type="component" value="Unassembled WGS sequence"/>
</dbReference>
<dbReference type="SUPFAM" id="SSF56752">
    <property type="entry name" value="D-aminoacid aminotransferase-like PLP-dependent enzymes"/>
    <property type="match status" value="1"/>
</dbReference>
<evidence type="ECO:0000313" key="4">
    <source>
        <dbReference type="Proteomes" id="UP000006078"/>
    </source>
</evidence>
<dbReference type="InterPro" id="IPR043132">
    <property type="entry name" value="BCAT-like_C"/>
</dbReference>
<dbReference type="OrthoDB" id="3199344at2"/>
<dbReference type="EMBL" id="CAJZ01000219">
    <property type="protein sequence ID" value="CCI84200.1"/>
    <property type="molecule type" value="Genomic_DNA"/>
</dbReference>
<dbReference type="GO" id="GO:0008696">
    <property type="term" value="F:4-amino-4-deoxychorismate lyase activity"/>
    <property type="evidence" value="ECO:0007669"/>
    <property type="project" value="UniProtKB-EC"/>
</dbReference>
<reference evidence="3 4" key="2">
    <citation type="submission" date="2012-08" db="EMBL/GenBank/DDBJ databases">
        <title>The Genome Sequence of Turicella otitidis ATCC 51513.</title>
        <authorList>
            <consortium name="The Broad Institute Genome Sequencing Platform"/>
            <person name="Earl A."/>
            <person name="Ward D."/>
            <person name="Feldgarden M."/>
            <person name="Gevers D."/>
            <person name="Huys G."/>
            <person name="Walker B."/>
            <person name="Young S.K."/>
            <person name="Zeng Q."/>
            <person name="Gargeya S."/>
            <person name="Fitzgerald M."/>
            <person name="Haas B."/>
            <person name="Abouelleil A."/>
            <person name="Alvarado L."/>
            <person name="Arachchi H.M."/>
            <person name="Berlin A.M."/>
            <person name="Chapman S.B."/>
            <person name="Goldberg J."/>
            <person name="Griggs A."/>
            <person name="Gujja S."/>
            <person name="Hansen M."/>
            <person name="Howarth C."/>
            <person name="Imamovic A."/>
            <person name="Larimer J."/>
            <person name="McCowen C."/>
            <person name="Montmayeur A."/>
            <person name="Murphy C."/>
            <person name="Neiman D."/>
            <person name="Pearson M."/>
            <person name="Priest M."/>
            <person name="Roberts A."/>
            <person name="Saif S."/>
            <person name="Shea T."/>
            <person name="Sisk P."/>
            <person name="Sykes S."/>
            <person name="Wortman J."/>
            <person name="Nusbaum C."/>
            <person name="Birren B."/>
        </authorList>
    </citation>
    <scope>NUCLEOTIDE SEQUENCE [LARGE SCALE GENOMIC DNA]</scope>
    <source>
        <strain evidence="3 4">ATCC 51513</strain>
    </source>
</reference>
<dbReference type="PANTHER" id="PTHR42743:SF11">
    <property type="entry name" value="AMINODEOXYCHORISMATE LYASE"/>
    <property type="match status" value="1"/>
</dbReference>
<dbReference type="Gene3D" id="3.20.10.10">
    <property type="entry name" value="D-amino Acid Aminotransferase, subunit A, domain 2"/>
    <property type="match status" value="1"/>
</dbReference>
<comment type="caution">
    <text evidence="2">The sequence shown here is derived from an EMBL/GenBank/DDBJ whole genome shotgun (WGS) entry which is preliminary data.</text>
</comment>
<dbReference type="HOGENOM" id="CLU_020844_1_0_11"/>
<evidence type="ECO:0000313" key="5">
    <source>
        <dbReference type="Proteomes" id="UP000011016"/>
    </source>
</evidence>
<evidence type="ECO:0000313" key="2">
    <source>
        <dbReference type="EMBL" id="CCI84200.1"/>
    </source>
</evidence>
<dbReference type="InterPro" id="IPR050571">
    <property type="entry name" value="Class-IV_PLP-Dep_Aminotrnsfr"/>
</dbReference>
<proteinExistence type="inferred from homology"/>
<comment type="similarity">
    <text evidence="1">Belongs to the class-IV pyridoxal-phosphate-dependent aminotransferase family.</text>
</comment>
<dbReference type="AlphaFoldDB" id="I7KK82"/>
<accession>I7KK82</accession>
<protein>
    <submittedName>
        <fullName evidence="2">4-amino-4-deoxychorismate lyase</fullName>
        <ecNumber evidence="2">4.1.3.38</ecNumber>
    </submittedName>
</protein>
<evidence type="ECO:0000313" key="3">
    <source>
        <dbReference type="EMBL" id="EJZ81576.1"/>
    </source>
</evidence>
<evidence type="ECO:0000256" key="1">
    <source>
        <dbReference type="ARBA" id="ARBA00009320"/>
    </source>
</evidence>
<keyword evidence="2" id="KW-0456">Lyase</keyword>
<dbReference type="PATRIC" id="fig|883169.3.peg.1438"/>
<keyword evidence="4" id="KW-1185">Reference proteome</keyword>
<dbReference type="Gene3D" id="3.30.470.10">
    <property type="match status" value="1"/>
</dbReference>
<dbReference type="NCBIfam" id="NF005886">
    <property type="entry name" value="PRK07849.1-1"/>
    <property type="match status" value="1"/>
</dbReference>
<organism evidence="2 5">
    <name type="scientific">Corynebacterium otitidis ATCC 51513</name>
    <dbReference type="NCBI Taxonomy" id="883169"/>
    <lineage>
        <taxon>Bacteria</taxon>
        <taxon>Bacillati</taxon>
        <taxon>Actinomycetota</taxon>
        <taxon>Actinomycetes</taxon>
        <taxon>Mycobacteriales</taxon>
        <taxon>Corynebacteriaceae</taxon>
        <taxon>Corynebacterium</taxon>
    </lineage>
</organism>
<name>I7KK82_9CORY</name>
<dbReference type="InterPro" id="IPR043131">
    <property type="entry name" value="BCAT-like_N"/>
</dbReference>
<dbReference type="CDD" id="cd00449">
    <property type="entry name" value="PLPDE_IV"/>
    <property type="match status" value="1"/>
</dbReference>
<sequence length="315" mass="34121">MASTHEGAAGAQPIILTIDPETGERARRDPARPLLYFDDSAVERGDGIFETILLHRGKPRNVERHERRFRRSAALLALPEPNLEHWRAATREAVDLWRAERGDADGRVKWLYSRGRAATGRPSAWLTIQPVGENIYAQRDGGVRAMTTSRGYTIDEPASDAEPRPHWLSLGAKSLDYAATQSAVRAAKRDGFDDVIFVDKGADPARVLEGATSTLVTVTLGEGGGPGTLATPAAAGDILPGTTKAAVFEHAEERGWECVDKEMTVDDLLAADGVWLLSSVRLAVRVTNLDGRELPEPKGAGEIRRLFEAGLGVES</sequence>
<dbReference type="Proteomes" id="UP000011016">
    <property type="component" value="Unassembled WGS sequence"/>
</dbReference>
<dbReference type="EC" id="4.1.3.38" evidence="2"/>
<gene>
    <name evidence="2" type="primary">pabC</name>
    <name evidence="2" type="ORF">BN46_1488</name>
    <name evidence="3" type="ORF">HMPREF9719_01491</name>
</gene>
<dbReference type="EMBL" id="AHAE01000071">
    <property type="protein sequence ID" value="EJZ81576.1"/>
    <property type="molecule type" value="Genomic_DNA"/>
</dbReference>